<gene>
    <name evidence="1" type="ORF">M513_09443</name>
</gene>
<organism evidence="1 2">
    <name type="scientific">Trichuris suis</name>
    <name type="common">pig whipworm</name>
    <dbReference type="NCBI Taxonomy" id="68888"/>
    <lineage>
        <taxon>Eukaryota</taxon>
        <taxon>Metazoa</taxon>
        <taxon>Ecdysozoa</taxon>
        <taxon>Nematoda</taxon>
        <taxon>Enoplea</taxon>
        <taxon>Dorylaimia</taxon>
        <taxon>Trichinellida</taxon>
        <taxon>Trichuridae</taxon>
        <taxon>Trichuris</taxon>
    </lineage>
</organism>
<dbReference type="AlphaFoldDB" id="A0A085LXB5"/>
<reference evidence="1 2" key="1">
    <citation type="journal article" date="2014" name="Nat. Genet.">
        <title>Genome and transcriptome of the porcine whipworm Trichuris suis.</title>
        <authorList>
            <person name="Jex A.R."/>
            <person name="Nejsum P."/>
            <person name="Schwarz E.M."/>
            <person name="Hu L."/>
            <person name="Young N.D."/>
            <person name="Hall R.S."/>
            <person name="Korhonen P.K."/>
            <person name="Liao S."/>
            <person name="Thamsborg S."/>
            <person name="Xia J."/>
            <person name="Xu P."/>
            <person name="Wang S."/>
            <person name="Scheerlinck J.P."/>
            <person name="Hofmann A."/>
            <person name="Sternberg P.W."/>
            <person name="Wang J."/>
            <person name="Gasser R.B."/>
        </authorList>
    </citation>
    <scope>NUCLEOTIDE SEQUENCE [LARGE SCALE GENOMIC DNA]</scope>
    <source>
        <strain evidence="1">DCEP-RM93M</strain>
    </source>
</reference>
<dbReference type="EMBL" id="KL363266">
    <property type="protein sequence ID" value="KFD49611.1"/>
    <property type="molecule type" value="Genomic_DNA"/>
</dbReference>
<evidence type="ECO:0000313" key="1">
    <source>
        <dbReference type="EMBL" id="KFD49611.1"/>
    </source>
</evidence>
<dbReference type="Proteomes" id="UP000030764">
    <property type="component" value="Unassembled WGS sequence"/>
</dbReference>
<sequence length="72" mass="7914">MDTAPFIQITELLNGDGPLYFARYLILRVEGDDSVPSNQCSSRAQVSEPVLLLGSRSVNADIESVDLIHRLP</sequence>
<evidence type="ECO:0000313" key="2">
    <source>
        <dbReference type="Proteomes" id="UP000030764"/>
    </source>
</evidence>
<name>A0A085LXB5_9BILA</name>
<protein>
    <submittedName>
        <fullName evidence="1">Uncharacterized protein</fullName>
    </submittedName>
</protein>
<keyword evidence="2" id="KW-1185">Reference proteome</keyword>
<accession>A0A085LXB5</accession>
<proteinExistence type="predicted"/>